<protein>
    <submittedName>
        <fullName evidence="2">Uncharacterized protein</fullName>
    </submittedName>
</protein>
<evidence type="ECO:0000313" key="2">
    <source>
        <dbReference type="EMBL" id="EQC25042.1"/>
    </source>
</evidence>
<name>T0R6A7_SAPDV</name>
<dbReference type="InParanoid" id="T0R6A7"/>
<accession>T0R6A7</accession>
<dbReference type="Proteomes" id="UP000030762">
    <property type="component" value="Unassembled WGS sequence"/>
</dbReference>
<reference evidence="2 3" key="1">
    <citation type="submission" date="2012-04" db="EMBL/GenBank/DDBJ databases">
        <title>The Genome Sequence of Saprolegnia declina VS20.</title>
        <authorList>
            <consortium name="The Broad Institute Genome Sequencing Platform"/>
            <person name="Russ C."/>
            <person name="Nusbaum C."/>
            <person name="Tyler B."/>
            <person name="van West P."/>
            <person name="Dieguez-Uribeondo J."/>
            <person name="de Bruijn I."/>
            <person name="Tripathy S."/>
            <person name="Jiang R."/>
            <person name="Young S.K."/>
            <person name="Zeng Q."/>
            <person name="Gargeya S."/>
            <person name="Fitzgerald M."/>
            <person name="Haas B."/>
            <person name="Abouelleil A."/>
            <person name="Alvarado L."/>
            <person name="Arachchi H.M."/>
            <person name="Berlin A."/>
            <person name="Chapman S.B."/>
            <person name="Goldberg J."/>
            <person name="Griggs A."/>
            <person name="Gujja S."/>
            <person name="Hansen M."/>
            <person name="Howarth C."/>
            <person name="Imamovic A."/>
            <person name="Larimer J."/>
            <person name="McCowen C."/>
            <person name="Montmayeur A."/>
            <person name="Murphy C."/>
            <person name="Neiman D."/>
            <person name="Pearson M."/>
            <person name="Priest M."/>
            <person name="Roberts A."/>
            <person name="Saif S."/>
            <person name="Shea T."/>
            <person name="Sisk P."/>
            <person name="Sykes S."/>
            <person name="Wortman J."/>
            <person name="Nusbaum C."/>
            <person name="Birren B."/>
        </authorList>
    </citation>
    <scope>NUCLEOTIDE SEQUENCE [LARGE SCALE GENOMIC DNA]</scope>
    <source>
        <strain evidence="2 3">VS20</strain>
    </source>
</reference>
<proteinExistence type="predicted"/>
<evidence type="ECO:0000313" key="3">
    <source>
        <dbReference type="Proteomes" id="UP000030762"/>
    </source>
</evidence>
<organism evidence="2 3">
    <name type="scientific">Saprolegnia diclina (strain VS20)</name>
    <dbReference type="NCBI Taxonomy" id="1156394"/>
    <lineage>
        <taxon>Eukaryota</taxon>
        <taxon>Sar</taxon>
        <taxon>Stramenopiles</taxon>
        <taxon>Oomycota</taxon>
        <taxon>Saprolegniomycetes</taxon>
        <taxon>Saprolegniales</taxon>
        <taxon>Saprolegniaceae</taxon>
        <taxon>Saprolegnia</taxon>
    </lineage>
</organism>
<dbReference type="EMBL" id="JH767322">
    <property type="protein sequence ID" value="EQC25042.1"/>
    <property type="molecule type" value="Genomic_DNA"/>
</dbReference>
<keyword evidence="3" id="KW-1185">Reference proteome</keyword>
<dbReference type="GeneID" id="19957800"/>
<dbReference type="RefSeq" id="XP_008621530.1">
    <property type="nucleotide sequence ID" value="XM_008623308.1"/>
</dbReference>
<gene>
    <name evidence="2" type="ORF">SDRG_17073</name>
</gene>
<feature type="coiled-coil region" evidence="1">
    <location>
        <begin position="156"/>
        <end position="190"/>
    </location>
</feature>
<evidence type="ECO:0000256" key="1">
    <source>
        <dbReference type="SAM" id="Coils"/>
    </source>
</evidence>
<dbReference type="VEuPathDB" id="FungiDB:SDRG_17073"/>
<dbReference type="AlphaFoldDB" id="T0R6A7"/>
<sequence>MAAAKAALDHTKAVLERIEYELNHTKTDLNTTKAASQERADACTRMCSTLKAEKDHLHMAMVQLSNDLGAAKKSIALQEQATDAYQQQIEALLCETRRLTSMVEQQEAAKSELADAATASTLLLEATIQEKTDALAATTLQLHAATTCVDTQTQQIETLLGNKTELTSVLQQLQADLDASSTALALAQDAVAASAQQNETLMAANSHLVHTNAQLTADVATAIAEAARTKASSDDVADASAKHAARVNASKARLLETIKSLQHTLATQAPMVCDQCTHWKGLLAQSSTVIGSLRTELAAALERATAPADVVRAFFERVHATFPILRYSAIEVLIDGIYGGDTRVFEATDGFQVFPHC</sequence>
<keyword evidence="1" id="KW-0175">Coiled coil</keyword>